<feature type="region of interest" description="Disordered" evidence="2">
    <location>
        <begin position="463"/>
        <end position="514"/>
    </location>
</feature>
<feature type="region of interest" description="Disordered" evidence="2">
    <location>
        <begin position="538"/>
        <end position="566"/>
    </location>
</feature>
<dbReference type="Proteomes" id="UP001221142">
    <property type="component" value="Unassembled WGS sequence"/>
</dbReference>
<comment type="caution">
    <text evidence="3">The sequence shown here is derived from an EMBL/GenBank/DDBJ whole genome shotgun (WGS) entry which is preliminary data.</text>
</comment>
<evidence type="ECO:0000313" key="4">
    <source>
        <dbReference type="Proteomes" id="UP001221142"/>
    </source>
</evidence>
<sequence>MASQTLDASHPLNEELRSLRIDAERFQNEAHTASLKLQRHALDTSTLSERLAQLESDNARLRTELDVLRAHPATSEKQTQQEAVAAELTLSLRRLNTKLTLTENALAEATHAHAVAVGVTAVERHKTEEAYAAAVRARGREEEARVRVRELEIELAGAREEGRMSERAVEEYAALVRRLERRQPMSPRANGNGKPWADGSSTTLVDPAPTPEEMLAAQKAHLAPLLSSFADSAVAAEARLAELQNEADVKDGELKAVQALVEELGAELAKAKFEREVGRVEDSSAAGMVERYMKFTQQTTTALHASLSSLRARHAATLATLQAELAEKTERADRSERREREGRTRLDEAGRREAIASVGRRREVALRVRLVGREARVVENLKRAVGRVAHSNSASSSEDLEAGKAIHTLLADVHGVLKMLDSPSMVDVDVDADAGSEGRMCVLEGAVEMLVKELEGEVGRRVKAEAEKAEESQEGKVDDNSTPPPPLPPKPVPELAIPTPQISLPSPSVDDTPITPMAELEVHQPSPRLPPSRLLEDFEEEEEEMEDALEDEGATVDDEGAPSPALETALDDGTSTFQLPASDEAAATPASPTTDSVVFPVSALSAAVPDESTASSAAVASVVFPSTDGGFPAGEPTTDSVVLPISASATPQAAVASVVFPSPESGFSAGEPKLEEPQAPSNGVVFPGSATQPLASSNGIVFPVADPDTPTNPLLADLAAARQRYASLQRAFLACHRALEDLRTALAGGGKDKDLALRGAVERLHDYTEDARVELEIRVADERVLARGWETLVGLSPEGGEKEKEEGEAEKEVRAQVAAFVERDGQAHAGFMRKLEDVEHDIGAVKRVVYAPPAEAVVDEQQQRMKEREKEGGWGSWLRSGTPSPDAFTPTFGSVMTSPRLRHSTSAARLGPLEGLGLRVAMPAYVAPVQQVEEVRPRQRTISGVYMLGLGVGHSPGRGRRPSALGVPPVSVDDASADVE</sequence>
<reference evidence="3" key="1">
    <citation type="submission" date="2023-03" db="EMBL/GenBank/DDBJ databases">
        <title>Massive genome expansion in bonnet fungi (Mycena s.s.) driven by repeated elements and novel gene families across ecological guilds.</title>
        <authorList>
            <consortium name="Lawrence Berkeley National Laboratory"/>
            <person name="Harder C.B."/>
            <person name="Miyauchi S."/>
            <person name="Viragh M."/>
            <person name="Kuo A."/>
            <person name="Thoen E."/>
            <person name="Andreopoulos B."/>
            <person name="Lu D."/>
            <person name="Skrede I."/>
            <person name="Drula E."/>
            <person name="Henrissat B."/>
            <person name="Morin E."/>
            <person name="Kohler A."/>
            <person name="Barry K."/>
            <person name="LaButti K."/>
            <person name="Morin E."/>
            <person name="Salamov A."/>
            <person name="Lipzen A."/>
            <person name="Mereny Z."/>
            <person name="Hegedus B."/>
            <person name="Baldrian P."/>
            <person name="Stursova M."/>
            <person name="Weitz H."/>
            <person name="Taylor A."/>
            <person name="Grigoriev I.V."/>
            <person name="Nagy L.G."/>
            <person name="Martin F."/>
            <person name="Kauserud H."/>
        </authorList>
    </citation>
    <scope>NUCLEOTIDE SEQUENCE</scope>
    <source>
        <strain evidence="3">9284</strain>
    </source>
</reference>
<feature type="compositionally biased region" description="Basic and acidic residues" evidence="2">
    <location>
        <begin position="463"/>
        <end position="479"/>
    </location>
</feature>
<feature type="compositionally biased region" description="Acidic residues" evidence="2">
    <location>
        <begin position="538"/>
        <end position="560"/>
    </location>
</feature>
<name>A0AAD7FKA9_9AGAR</name>
<evidence type="ECO:0000256" key="2">
    <source>
        <dbReference type="SAM" id="MobiDB-lite"/>
    </source>
</evidence>
<organism evidence="3 4">
    <name type="scientific">Roridomyces roridus</name>
    <dbReference type="NCBI Taxonomy" id="1738132"/>
    <lineage>
        <taxon>Eukaryota</taxon>
        <taxon>Fungi</taxon>
        <taxon>Dikarya</taxon>
        <taxon>Basidiomycota</taxon>
        <taxon>Agaricomycotina</taxon>
        <taxon>Agaricomycetes</taxon>
        <taxon>Agaricomycetidae</taxon>
        <taxon>Agaricales</taxon>
        <taxon>Marasmiineae</taxon>
        <taxon>Mycenaceae</taxon>
        <taxon>Roridomyces</taxon>
    </lineage>
</organism>
<dbReference type="EMBL" id="JARKIF010000013">
    <property type="protein sequence ID" value="KAJ7624727.1"/>
    <property type="molecule type" value="Genomic_DNA"/>
</dbReference>
<gene>
    <name evidence="3" type="ORF">FB45DRAFT_924095</name>
</gene>
<protein>
    <submittedName>
        <fullName evidence="3">Uncharacterized protein</fullName>
    </submittedName>
</protein>
<feature type="region of interest" description="Disordered" evidence="2">
    <location>
        <begin position="326"/>
        <end position="348"/>
    </location>
</feature>
<feature type="region of interest" description="Disordered" evidence="2">
    <location>
        <begin position="183"/>
        <end position="204"/>
    </location>
</feature>
<feature type="region of interest" description="Disordered" evidence="2">
    <location>
        <begin position="953"/>
        <end position="980"/>
    </location>
</feature>
<feature type="compositionally biased region" description="Pro residues" evidence="2">
    <location>
        <begin position="482"/>
        <end position="492"/>
    </location>
</feature>
<keyword evidence="1" id="KW-0175">Coiled coil</keyword>
<dbReference type="AlphaFoldDB" id="A0AAD7FKA9"/>
<feature type="coiled-coil region" evidence="1">
    <location>
        <begin position="226"/>
        <end position="274"/>
    </location>
</feature>
<feature type="coiled-coil region" evidence="1">
    <location>
        <begin position="44"/>
        <end position="168"/>
    </location>
</feature>
<proteinExistence type="predicted"/>
<keyword evidence="4" id="KW-1185">Reference proteome</keyword>
<evidence type="ECO:0000313" key="3">
    <source>
        <dbReference type="EMBL" id="KAJ7624727.1"/>
    </source>
</evidence>
<evidence type="ECO:0000256" key="1">
    <source>
        <dbReference type="SAM" id="Coils"/>
    </source>
</evidence>
<accession>A0AAD7FKA9</accession>